<name>A0AAC9EVL9_9ENTR</name>
<keyword evidence="3" id="KW-0804">Transcription</keyword>
<dbReference type="AlphaFoldDB" id="A0AAC9EVL9"/>
<dbReference type="PRINTS" id="PR00455">
    <property type="entry name" value="HTHTETR"/>
</dbReference>
<evidence type="ECO:0000259" key="5">
    <source>
        <dbReference type="PROSITE" id="PS50977"/>
    </source>
</evidence>
<dbReference type="Gene3D" id="1.10.357.10">
    <property type="entry name" value="Tetracycline Repressor, domain 2"/>
    <property type="match status" value="1"/>
</dbReference>
<dbReference type="PROSITE" id="PS01081">
    <property type="entry name" value="HTH_TETR_1"/>
    <property type="match status" value="1"/>
</dbReference>
<protein>
    <submittedName>
        <fullName evidence="7">Mycofactocin system transcriptional regulator</fullName>
    </submittedName>
    <submittedName>
        <fullName evidence="6">TetR family transcriptional regulator</fullName>
    </submittedName>
</protein>
<keyword evidence="9" id="KW-1185">Reference proteome</keyword>
<dbReference type="GO" id="GO:0000976">
    <property type="term" value="F:transcription cis-regulatory region binding"/>
    <property type="evidence" value="ECO:0007669"/>
    <property type="project" value="TreeGrafter"/>
</dbReference>
<evidence type="ECO:0000256" key="3">
    <source>
        <dbReference type="ARBA" id="ARBA00023163"/>
    </source>
</evidence>
<dbReference type="InterPro" id="IPR023772">
    <property type="entry name" value="DNA-bd_HTH_TetR-type_CS"/>
</dbReference>
<dbReference type="SUPFAM" id="SSF46689">
    <property type="entry name" value="Homeodomain-like"/>
    <property type="match status" value="1"/>
</dbReference>
<feature type="domain" description="HTH tetR-type" evidence="5">
    <location>
        <begin position="14"/>
        <end position="74"/>
    </location>
</feature>
<evidence type="ECO:0000313" key="6">
    <source>
        <dbReference type="EMBL" id="ALB53348.1"/>
    </source>
</evidence>
<gene>
    <name evidence="6" type="ORF">AFK65_01150</name>
    <name evidence="7" type="ORF">NCTC9529_00233</name>
</gene>
<dbReference type="Pfam" id="PF00440">
    <property type="entry name" value="TetR_N"/>
    <property type="match status" value="1"/>
</dbReference>
<dbReference type="InterPro" id="IPR009057">
    <property type="entry name" value="Homeodomain-like_sf"/>
</dbReference>
<reference evidence="6 8" key="3">
    <citation type="journal article" date="2016" name="Genome Announc.">
        <title>Fully Closed Genome Sequences of Five Type Strains of the Genus Cronobacter and One Cronobacter sakazakii Strain.</title>
        <authorList>
            <person name="Moine D."/>
            <person name="Kassam M."/>
            <person name="Baert L."/>
            <person name="Tang Y."/>
            <person name="Barretto C."/>
            <person name="Ngom Bru C."/>
            <person name="Klijn A."/>
            <person name="Descombes P."/>
        </authorList>
    </citation>
    <scope>NUCLEOTIDE SEQUENCE [LARGE SCALE GENOMIC DNA]</scope>
    <source>
        <strain evidence="6 8">NCTC 9529</strain>
    </source>
</reference>
<evidence type="ECO:0000313" key="9">
    <source>
        <dbReference type="Proteomes" id="UP000254849"/>
    </source>
</evidence>
<dbReference type="Proteomes" id="UP000061974">
    <property type="component" value="Chromosome"/>
</dbReference>
<keyword evidence="1" id="KW-0805">Transcription regulation</keyword>
<dbReference type="EMBL" id="CP012257">
    <property type="protein sequence ID" value="ALB53348.1"/>
    <property type="molecule type" value="Genomic_DNA"/>
</dbReference>
<dbReference type="InterPro" id="IPR036271">
    <property type="entry name" value="Tet_transcr_reg_TetR-rel_C_sf"/>
</dbReference>
<dbReference type="Proteomes" id="UP000254849">
    <property type="component" value="Unassembled WGS sequence"/>
</dbReference>
<dbReference type="PANTHER" id="PTHR30055">
    <property type="entry name" value="HTH-TYPE TRANSCRIPTIONAL REGULATOR RUTR"/>
    <property type="match status" value="1"/>
</dbReference>
<dbReference type="EMBL" id="UFYH01000001">
    <property type="protein sequence ID" value="STC97586.1"/>
    <property type="molecule type" value="Genomic_DNA"/>
</dbReference>
<reference evidence="8" key="2">
    <citation type="submission" date="2015-09" db="EMBL/GenBank/DDBJ databases">
        <title>Cronobacter genome sequencing and assembly.</title>
        <authorList>
            <person name="Descombes P."/>
            <person name="Baert L."/>
            <person name="Ngom-Bru C."/>
            <person name="Barretto C."/>
        </authorList>
    </citation>
    <scope>NUCLEOTIDE SEQUENCE [LARGE SCALE GENOMIC DNA]</scope>
    <source>
        <strain evidence="8">NCTC 9529</strain>
    </source>
</reference>
<dbReference type="Pfam" id="PF17754">
    <property type="entry name" value="TetR_C_14"/>
    <property type="match status" value="1"/>
</dbReference>
<accession>A0AAC9EVL9</accession>
<dbReference type="Gene3D" id="1.10.10.60">
    <property type="entry name" value="Homeodomain-like"/>
    <property type="match status" value="1"/>
</dbReference>
<reference evidence="8" key="1">
    <citation type="submission" date="2015-07" db="EMBL/GenBank/DDBJ databases">
        <authorList>
            <person name="Moine D."/>
            <person name="Kassam M."/>
        </authorList>
    </citation>
    <scope>NUCLEOTIDE SEQUENCE [LARGE SCALE GENOMIC DNA]</scope>
    <source>
        <strain evidence="8">NCTC 9529</strain>
    </source>
</reference>
<evidence type="ECO:0000313" key="7">
    <source>
        <dbReference type="EMBL" id="STC97586.1"/>
    </source>
</evidence>
<keyword evidence="2 4" id="KW-0238">DNA-binding</keyword>
<evidence type="ECO:0000313" key="8">
    <source>
        <dbReference type="Proteomes" id="UP000061974"/>
    </source>
</evidence>
<dbReference type="InterPro" id="IPR050109">
    <property type="entry name" value="HTH-type_TetR-like_transc_reg"/>
</dbReference>
<proteinExistence type="predicted"/>
<evidence type="ECO:0000256" key="2">
    <source>
        <dbReference type="ARBA" id="ARBA00023125"/>
    </source>
</evidence>
<reference evidence="7 9" key="4">
    <citation type="submission" date="2018-06" db="EMBL/GenBank/DDBJ databases">
        <authorList>
            <consortium name="Pathogen Informatics"/>
            <person name="Doyle S."/>
        </authorList>
    </citation>
    <scope>NUCLEOTIDE SEQUENCE [LARGE SCALE GENOMIC DNA]</scope>
    <source>
        <strain evidence="9">NCTC 9529</strain>
        <strain evidence="7">NCTC9529</strain>
    </source>
</reference>
<dbReference type="InterPro" id="IPR001647">
    <property type="entry name" value="HTH_TetR"/>
</dbReference>
<evidence type="ECO:0000256" key="4">
    <source>
        <dbReference type="PROSITE-ProRule" id="PRU00335"/>
    </source>
</evidence>
<dbReference type="GO" id="GO:0003700">
    <property type="term" value="F:DNA-binding transcription factor activity"/>
    <property type="evidence" value="ECO:0007669"/>
    <property type="project" value="TreeGrafter"/>
</dbReference>
<sequence>MTEKHPSLRERHKQSTRTDLSNFGLELFLKQGFANTTIEQIVEPLGIARRTFFRYFKTKEELVFAWHAEKTVELVEVLKSRPAKERPLDAVCATMATTLKRYDANPELAFALVRLLKETPALLAKECEKRMDRELALAAALVEREGKQGLIPLKARIIVGAVTSAWMAALDEWYADGGQADLRPIMASAFALVHEL</sequence>
<feature type="DNA-binding region" description="H-T-H motif" evidence="4">
    <location>
        <begin position="37"/>
        <end position="56"/>
    </location>
</feature>
<evidence type="ECO:0000256" key="1">
    <source>
        <dbReference type="ARBA" id="ARBA00023015"/>
    </source>
</evidence>
<dbReference type="PROSITE" id="PS50977">
    <property type="entry name" value="HTH_TETR_2"/>
    <property type="match status" value="1"/>
</dbReference>
<organism evidence="6 8">
    <name type="scientific">Cronobacter universalis NCTC 9529</name>
    <dbReference type="NCBI Taxonomy" id="1074000"/>
    <lineage>
        <taxon>Bacteria</taxon>
        <taxon>Pseudomonadati</taxon>
        <taxon>Pseudomonadota</taxon>
        <taxon>Gammaproteobacteria</taxon>
        <taxon>Enterobacterales</taxon>
        <taxon>Enterobacteriaceae</taxon>
        <taxon>Cronobacter</taxon>
    </lineage>
</organism>
<dbReference type="SUPFAM" id="SSF48498">
    <property type="entry name" value="Tetracyclin repressor-like, C-terminal domain"/>
    <property type="match status" value="1"/>
</dbReference>
<dbReference type="KEGG" id="cui:AFK65_01150"/>
<dbReference type="InterPro" id="IPR041347">
    <property type="entry name" value="MftR_C"/>
</dbReference>
<dbReference type="PANTHER" id="PTHR30055:SF238">
    <property type="entry name" value="MYCOFACTOCIN BIOSYNTHESIS TRANSCRIPTIONAL REGULATOR MFTR-RELATED"/>
    <property type="match status" value="1"/>
</dbReference>